<proteinExistence type="predicted"/>
<dbReference type="STRING" id="558151.ACM46_10325"/>
<dbReference type="EMBL" id="LFND01000003">
    <property type="protein sequence ID" value="KMQ64636.1"/>
    <property type="molecule type" value="Genomic_DNA"/>
</dbReference>
<gene>
    <name evidence="2" type="ORF">ACM46_10325</name>
</gene>
<evidence type="ECO:0000256" key="1">
    <source>
        <dbReference type="SAM" id="MobiDB-lite"/>
    </source>
</evidence>
<organism evidence="2 3">
    <name type="scientific">Chryseobacterium angstadtii</name>
    <dbReference type="NCBI Taxonomy" id="558151"/>
    <lineage>
        <taxon>Bacteria</taxon>
        <taxon>Pseudomonadati</taxon>
        <taxon>Bacteroidota</taxon>
        <taxon>Flavobacteriia</taxon>
        <taxon>Flavobacteriales</taxon>
        <taxon>Weeksellaceae</taxon>
        <taxon>Chryseobacterium group</taxon>
        <taxon>Chryseobacterium</taxon>
    </lineage>
</organism>
<feature type="compositionally biased region" description="Basic and acidic residues" evidence="1">
    <location>
        <begin position="26"/>
        <end position="49"/>
    </location>
</feature>
<dbReference type="PATRIC" id="fig|558151.6.peg.2179"/>
<dbReference type="Proteomes" id="UP000036261">
    <property type="component" value="Unassembled WGS sequence"/>
</dbReference>
<sequence>MNIIPASTVESNPKYEPMENQNTSAHDQKLSEKREEKQKKSNEDTPLEKREVVMHGAKLSCPYAQAAGDLKVTSNEIKLQDQLWATDADGNNMINLQFKGTCGHPKWPARNMSPPPCMSVIKLSPWQNLGTSTVQTQTVLVKESFITCNPEFNAAAPKAIPQVASIKSEIQTDETPKIIDAYFVKWTSEKGTPVEKEEEVFNKKLGKKVTVKKKIDTEKITPEKITERGLSYQVALIVETQGLSGKKVKVKVKSGKNKVLTDVDSDVSLIDLKDIEKVTDASKYAGIKAKAEFEIAVDNLANDPTIENSAQFKDKAVIKLMLNQRADDLSFDWAKLIKASPDKEASLYIEVTSDEPKIEYLGKEGKSSSLKNTFLNGEGTYFKIKYLEQPWIIKAREEQELGVSEATHCKKIIDEYHAINRQNKPSACANTDNSSWCASFVGWCLNKSGYSAQLDPGAYSYGHENTRYRAGFKKNPTDKKGLEKEEFDDPVWGKLIAGNQPLLGSICVLSNKHHVSMAVGKSSDGKTIYYLGGNQGNKVCVGTFGQRTSSMYPTEYTKKSEDDELPIYYTKNEKLSY</sequence>
<comment type="caution">
    <text evidence="2">The sequence shown here is derived from an EMBL/GenBank/DDBJ whole genome shotgun (WGS) entry which is preliminary data.</text>
</comment>
<evidence type="ECO:0008006" key="4">
    <source>
        <dbReference type="Google" id="ProtNLM"/>
    </source>
</evidence>
<dbReference type="AlphaFoldDB" id="A0A0J7IFD7"/>
<accession>A0A0J7IFD7</accession>
<dbReference type="InterPro" id="IPR025460">
    <property type="entry name" value="DUF4280"/>
</dbReference>
<keyword evidence="3" id="KW-1185">Reference proteome</keyword>
<name>A0A0J7IFD7_9FLAO</name>
<feature type="region of interest" description="Disordered" evidence="1">
    <location>
        <begin position="1"/>
        <end position="49"/>
    </location>
</feature>
<evidence type="ECO:0000313" key="3">
    <source>
        <dbReference type="Proteomes" id="UP000036261"/>
    </source>
</evidence>
<protein>
    <recommendedName>
        <fullName evidence="4">DUF4280 domain-containing protein</fullName>
    </recommendedName>
</protein>
<evidence type="ECO:0000313" key="2">
    <source>
        <dbReference type="EMBL" id="KMQ64636.1"/>
    </source>
</evidence>
<reference evidence="2 3" key="1">
    <citation type="journal article" date="2013" name="Int. J. Syst. Evol. Microbiol.">
        <title>Chryseobacterium angstadtii sp. nov., isolated from a newt tank.</title>
        <authorList>
            <person name="Kirk K.E."/>
            <person name="Hoffman J.A."/>
            <person name="Smith K.A."/>
            <person name="Strahan B.L."/>
            <person name="Failor K.C."/>
            <person name="Krebs J.E."/>
            <person name="Gale A.N."/>
            <person name="Do T.D."/>
            <person name="Sontag T.C."/>
            <person name="Batties A.M."/>
            <person name="Mistiszyn K."/>
            <person name="Newman J.D."/>
        </authorList>
    </citation>
    <scope>NUCLEOTIDE SEQUENCE [LARGE SCALE GENOMIC DNA]</scope>
    <source>
        <strain evidence="2 3">KM</strain>
    </source>
</reference>
<dbReference type="Pfam" id="PF14107">
    <property type="entry name" value="DUF4280"/>
    <property type="match status" value="1"/>
</dbReference>